<dbReference type="AlphaFoldDB" id="A0A8X8ZIM2"/>
<dbReference type="EMBL" id="PNBA02000012">
    <property type="protein sequence ID" value="KAG6405344.1"/>
    <property type="molecule type" value="Genomic_DNA"/>
</dbReference>
<proteinExistence type="predicted"/>
<feature type="domain" description="Integrase zinc-binding" evidence="2">
    <location>
        <begin position="47"/>
        <end position="89"/>
    </location>
</feature>
<accession>A0A8X8ZIM2</accession>
<evidence type="ECO:0000313" key="3">
    <source>
        <dbReference type="EMBL" id="KAG6405344.1"/>
    </source>
</evidence>
<name>A0A8X8ZIM2_SALSN</name>
<evidence type="ECO:0000313" key="4">
    <source>
        <dbReference type="Proteomes" id="UP000298416"/>
    </source>
</evidence>
<keyword evidence="4" id="KW-1185">Reference proteome</keyword>
<evidence type="ECO:0000259" key="2">
    <source>
        <dbReference type="Pfam" id="PF17921"/>
    </source>
</evidence>
<dbReference type="InterPro" id="IPR041588">
    <property type="entry name" value="Integrase_H2C2"/>
</dbReference>
<feature type="compositionally biased region" description="Basic and acidic residues" evidence="1">
    <location>
        <begin position="124"/>
        <end position="145"/>
    </location>
</feature>
<reference evidence="3" key="2">
    <citation type="submission" date="2020-08" db="EMBL/GenBank/DDBJ databases">
        <title>Plant Genome Project.</title>
        <authorList>
            <person name="Zhang R.-G."/>
        </authorList>
    </citation>
    <scope>NUCLEOTIDE SEQUENCE</scope>
    <source>
        <strain evidence="3">Huo1</strain>
        <tissue evidence="3">Leaf</tissue>
    </source>
</reference>
<evidence type="ECO:0000256" key="1">
    <source>
        <dbReference type="SAM" id="MobiDB-lite"/>
    </source>
</evidence>
<dbReference type="Gene3D" id="1.10.340.70">
    <property type="match status" value="1"/>
</dbReference>
<reference evidence="3" key="1">
    <citation type="submission" date="2018-01" db="EMBL/GenBank/DDBJ databases">
        <authorList>
            <person name="Mao J.F."/>
        </authorList>
    </citation>
    <scope>NUCLEOTIDE SEQUENCE</scope>
    <source>
        <strain evidence="3">Huo1</strain>
        <tissue evidence="3">Leaf</tissue>
    </source>
</reference>
<feature type="compositionally biased region" description="Polar residues" evidence="1">
    <location>
        <begin position="176"/>
        <end position="185"/>
    </location>
</feature>
<sequence length="201" mass="22176">MAKLFTLYACPIPAVVETIRRENAQLPDLLALHRAVADGKVTRDSLTRPTILGKYHDSPAAGHPGERCTLARISAVFYSQGLRQDIHDYKFVSFILATMDLPSSFNCSDPFDTPICACLSTVREEEPSLDSGAREEEPTIVREEEPMVDGRPSPNREKAEEPNTKPTSRLRPGRSRPSQGMNVQGATHRGPASTMILCQDN</sequence>
<feature type="region of interest" description="Disordered" evidence="1">
    <location>
        <begin position="124"/>
        <end position="201"/>
    </location>
</feature>
<feature type="compositionally biased region" description="Basic and acidic residues" evidence="1">
    <location>
        <begin position="154"/>
        <end position="163"/>
    </location>
</feature>
<protein>
    <recommendedName>
        <fullName evidence="2">Integrase zinc-binding domain-containing protein</fullName>
    </recommendedName>
</protein>
<comment type="caution">
    <text evidence="3">The sequence shown here is derived from an EMBL/GenBank/DDBJ whole genome shotgun (WGS) entry which is preliminary data.</text>
</comment>
<dbReference type="Proteomes" id="UP000298416">
    <property type="component" value="Unassembled WGS sequence"/>
</dbReference>
<organism evidence="3">
    <name type="scientific">Salvia splendens</name>
    <name type="common">Scarlet sage</name>
    <dbReference type="NCBI Taxonomy" id="180675"/>
    <lineage>
        <taxon>Eukaryota</taxon>
        <taxon>Viridiplantae</taxon>
        <taxon>Streptophyta</taxon>
        <taxon>Embryophyta</taxon>
        <taxon>Tracheophyta</taxon>
        <taxon>Spermatophyta</taxon>
        <taxon>Magnoliopsida</taxon>
        <taxon>eudicotyledons</taxon>
        <taxon>Gunneridae</taxon>
        <taxon>Pentapetalae</taxon>
        <taxon>asterids</taxon>
        <taxon>lamiids</taxon>
        <taxon>Lamiales</taxon>
        <taxon>Lamiaceae</taxon>
        <taxon>Nepetoideae</taxon>
        <taxon>Mentheae</taxon>
        <taxon>Salviinae</taxon>
        <taxon>Salvia</taxon>
        <taxon>Salvia subgen. Calosphace</taxon>
        <taxon>core Calosphace</taxon>
    </lineage>
</organism>
<dbReference type="Pfam" id="PF17921">
    <property type="entry name" value="Integrase_H2C2"/>
    <property type="match status" value="1"/>
</dbReference>
<gene>
    <name evidence="3" type="ORF">SASPL_132933</name>
</gene>